<keyword evidence="1" id="KW-0175">Coiled coil</keyword>
<dbReference type="Pfam" id="PF01527">
    <property type="entry name" value="HTH_Tnp_1"/>
    <property type="match status" value="1"/>
</dbReference>
<dbReference type="Gene3D" id="1.10.10.60">
    <property type="entry name" value="Homeodomain-like"/>
    <property type="match status" value="1"/>
</dbReference>
<feature type="coiled-coil region" evidence="1">
    <location>
        <begin position="67"/>
        <end position="101"/>
    </location>
</feature>
<organism evidence="2 3">
    <name type="scientific">Caminicella sporogenes DSM 14501</name>
    <dbReference type="NCBI Taxonomy" id="1121266"/>
    <lineage>
        <taxon>Bacteria</taxon>
        <taxon>Bacillati</taxon>
        <taxon>Bacillota</taxon>
        <taxon>Clostridia</taxon>
        <taxon>Peptostreptococcales</taxon>
        <taxon>Caminicellaceae</taxon>
        <taxon>Caminicella</taxon>
    </lineage>
</organism>
<sequence>MPKKQLTEEFRVKVVKEALETGEQGIVARRHDIHPVTLSRWINNYKKYGKTTVSKQTSKTTNKDVESQILEKENEQLKKLLGEKELEIQILRDLLKKTNQDLKID</sequence>
<dbReference type="InterPro" id="IPR009057">
    <property type="entry name" value="Homeodomain-like_sf"/>
</dbReference>
<dbReference type="STRING" id="1121266.SAMN02745883_02463"/>
<dbReference type="EMBL" id="FRAJ01000042">
    <property type="protein sequence ID" value="SHK62093.1"/>
    <property type="molecule type" value="Genomic_DNA"/>
</dbReference>
<dbReference type="SUPFAM" id="SSF46689">
    <property type="entry name" value="Homeodomain-like"/>
    <property type="match status" value="1"/>
</dbReference>
<dbReference type="InterPro" id="IPR002514">
    <property type="entry name" value="Transposase_8"/>
</dbReference>
<gene>
    <name evidence="2" type="ORF">SAMN02745883_02463</name>
</gene>
<dbReference type="RefSeq" id="WP_072968880.1">
    <property type="nucleotide sequence ID" value="NZ_FRAJ01000042.1"/>
</dbReference>
<evidence type="ECO:0000256" key="1">
    <source>
        <dbReference type="SAM" id="Coils"/>
    </source>
</evidence>
<reference evidence="2 3" key="1">
    <citation type="submission" date="2016-11" db="EMBL/GenBank/DDBJ databases">
        <authorList>
            <person name="Jaros S."/>
            <person name="Januszkiewicz K."/>
            <person name="Wedrychowicz H."/>
        </authorList>
    </citation>
    <scope>NUCLEOTIDE SEQUENCE [LARGE SCALE GENOMIC DNA]</scope>
    <source>
        <strain evidence="2 3">DSM 14501</strain>
    </source>
</reference>
<dbReference type="GO" id="GO:0003677">
    <property type="term" value="F:DNA binding"/>
    <property type="evidence" value="ECO:0007669"/>
    <property type="project" value="InterPro"/>
</dbReference>
<name>A0A1M6TYX6_9FIRM</name>
<dbReference type="GO" id="GO:0004803">
    <property type="term" value="F:transposase activity"/>
    <property type="evidence" value="ECO:0007669"/>
    <property type="project" value="InterPro"/>
</dbReference>
<dbReference type="GO" id="GO:0006313">
    <property type="term" value="P:DNA transposition"/>
    <property type="evidence" value="ECO:0007669"/>
    <property type="project" value="InterPro"/>
</dbReference>
<dbReference type="AlphaFoldDB" id="A0A1M6TYX6"/>
<proteinExistence type="predicted"/>
<evidence type="ECO:0000313" key="2">
    <source>
        <dbReference type="EMBL" id="SHK62093.1"/>
    </source>
</evidence>
<evidence type="ECO:0000313" key="3">
    <source>
        <dbReference type="Proteomes" id="UP000184082"/>
    </source>
</evidence>
<protein>
    <submittedName>
        <fullName evidence="2">Transposase</fullName>
    </submittedName>
</protein>
<dbReference type="Proteomes" id="UP000184082">
    <property type="component" value="Unassembled WGS sequence"/>
</dbReference>
<accession>A0A1M6TYX6</accession>
<keyword evidence="3" id="KW-1185">Reference proteome</keyword>